<dbReference type="PROSITE" id="PS00108">
    <property type="entry name" value="PROTEIN_KINASE_ST"/>
    <property type="match status" value="1"/>
</dbReference>
<comment type="caution">
    <text evidence="5">The sequence shown here is derived from an EMBL/GenBank/DDBJ whole genome shotgun (WGS) entry which is preliminary data.</text>
</comment>
<dbReference type="PANTHER" id="PTHR45756">
    <property type="entry name" value="PALMITOYLTRANSFERASE"/>
    <property type="match status" value="1"/>
</dbReference>
<dbReference type="GO" id="GO:0008270">
    <property type="term" value="F:zinc ion binding"/>
    <property type="evidence" value="ECO:0007669"/>
    <property type="project" value="UniProtKB-KW"/>
</dbReference>
<organism evidence="5 6">
    <name type="scientific">Anaeramoeba ignava</name>
    <name type="common">Anaerobic marine amoeba</name>
    <dbReference type="NCBI Taxonomy" id="1746090"/>
    <lineage>
        <taxon>Eukaryota</taxon>
        <taxon>Metamonada</taxon>
        <taxon>Anaeramoebidae</taxon>
        <taxon>Anaeramoeba</taxon>
    </lineage>
</organism>
<dbReference type="PRINTS" id="PR00348">
    <property type="entry name" value="UBIQUITIN"/>
</dbReference>
<keyword evidence="6" id="KW-1185">Reference proteome</keyword>
<dbReference type="SMART" id="SM00220">
    <property type="entry name" value="S_TKc"/>
    <property type="match status" value="1"/>
</dbReference>
<dbReference type="Pfam" id="PF00240">
    <property type="entry name" value="ubiquitin"/>
    <property type="match status" value="1"/>
</dbReference>
<dbReference type="InterPro" id="IPR053215">
    <property type="entry name" value="TKL_Ser/Thr_kinase"/>
</dbReference>
<dbReference type="Gene3D" id="1.10.510.10">
    <property type="entry name" value="Transferase(Phosphotransferase) domain 1"/>
    <property type="match status" value="1"/>
</dbReference>
<dbReference type="SUPFAM" id="SSF54236">
    <property type="entry name" value="Ubiquitin-like"/>
    <property type="match status" value="1"/>
</dbReference>
<dbReference type="AlphaFoldDB" id="A0A9Q0LU39"/>
<dbReference type="SUPFAM" id="SSF57850">
    <property type="entry name" value="RING/U-box"/>
    <property type="match status" value="1"/>
</dbReference>
<name>A0A9Q0LU39_ANAIG</name>
<keyword evidence="1" id="KW-0479">Metal-binding</keyword>
<dbReference type="GO" id="GO:0005524">
    <property type="term" value="F:ATP binding"/>
    <property type="evidence" value="ECO:0007669"/>
    <property type="project" value="InterPro"/>
</dbReference>
<evidence type="ECO:0000313" key="6">
    <source>
        <dbReference type="Proteomes" id="UP001149090"/>
    </source>
</evidence>
<dbReference type="OMA" id="EHGNTIY"/>
<dbReference type="Gene3D" id="3.30.200.20">
    <property type="entry name" value="Phosphorylase Kinase, domain 1"/>
    <property type="match status" value="1"/>
</dbReference>
<accession>A0A9Q0LU39</accession>
<dbReference type="InterPro" id="IPR019956">
    <property type="entry name" value="Ubiquitin_dom"/>
</dbReference>
<dbReference type="Gene3D" id="3.30.40.10">
    <property type="entry name" value="Zinc/RING finger domain, C3HC4 (zinc finger)"/>
    <property type="match status" value="1"/>
</dbReference>
<dbReference type="InterPro" id="IPR008271">
    <property type="entry name" value="Ser/Thr_kinase_AS"/>
</dbReference>
<feature type="domain" description="Ubiquitin-like" evidence="3">
    <location>
        <begin position="371"/>
        <end position="446"/>
    </location>
</feature>
<dbReference type="InterPro" id="IPR000719">
    <property type="entry name" value="Prot_kinase_dom"/>
</dbReference>
<dbReference type="InterPro" id="IPR029071">
    <property type="entry name" value="Ubiquitin-like_domsf"/>
</dbReference>
<dbReference type="Proteomes" id="UP001149090">
    <property type="component" value="Unassembled WGS sequence"/>
</dbReference>
<proteinExistence type="predicted"/>
<dbReference type="Pfam" id="PF00069">
    <property type="entry name" value="Pkinase"/>
    <property type="match status" value="1"/>
</dbReference>
<evidence type="ECO:0000256" key="1">
    <source>
        <dbReference type="PROSITE-ProRule" id="PRU00175"/>
    </source>
</evidence>
<dbReference type="Gene3D" id="3.10.20.90">
    <property type="entry name" value="Phosphatidylinositol 3-kinase Catalytic Subunit, Chain A, domain 1"/>
    <property type="match status" value="1"/>
</dbReference>
<evidence type="ECO:0000313" key="5">
    <source>
        <dbReference type="EMBL" id="KAJ5080001.1"/>
    </source>
</evidence>
<dbReference type="PROSITE" id="PS50053">
    <property type="entry name" value="UBIQUITIN_2"/>
    <property type="match status" value="1"/>
</dbReference>
<dbReference type="SMART" id="SM00213">
    <property type="entry name" value="UBQ"/>
    <property type="match status" value="1"/>
</dbReference>
<dbReference type="PANTHER" id="PTHR45756:SF1">
    <property type="entry name" value="PROTEIN KINASE DOMAIN CONTAINING PROTEIN"/>
    <property type="match status" value="1"/>
</dbReference>
<dbReference type="InterPro" id="IPR001841">
    <property type="entry name" value="Znf_RING"/>
</dbReference>
<dbReference type="SUPFAM" id="SSF56112">
    <property type="entry name" value="Protein kinase-like (PK-like)"/>
    <property type="match status" value="1"/>
</dbReference>
<evidence type="ECO:0000259" key="2">
    <source>
        <dbReference type="PROSITE" id="PS50011"/>
    </source>
</evidence>
<feature type="domain" description="Protein kinase" evidence="2">
    <location>
        <begin position="85"/>
        <end position="331"/>
    </location>
</feature>
<feature type="domain" description="RING-type" evidence="4">
    <location>
        <begin position="8"/>
        <end position="46"/>
    </location>
</feature>
<keyword evidence="1" id="KW-0862">Zinc</keyword>
<protein>
    <submittedName>
        <fullName evidence="5">Palmitoyltransferase</fullName>
    </submittedName>
</protein>
<dbReference type="InterPro" id="IPR013083">
    <property type="entry name" value="Znf_RING/FYVE/PHD"/>
</dbReference>
<reference evidence="5" key="1">
    <citation type="submission" date="2022-10" db="EMBL/GenBank/DDBJ databases">
        <title>Novel sulphate-reducing endosymbionts in the free-living metamonad Anaeramoeba.</title>
        <authorList>
            <person name="Jerlstrom-Hultqvist J."/>
            <person name="Cepicka I."/>
            <person name="Gallot-Lavallee L."/>
            <person name="Salas-Leiva D."/>
            <person name="Curtis B.A."/>
            <person name="Zahonova K."/>
            <person name="Pipaliya S."/>
            <person name="Dacks J."/>
            <person name="Roger A.J."/>
        </authorList>
    </citation>
    <scope>NUCLEOTIDE SEQUENCE</scope>
    <source>
        <strain evidence="5">BMAN</strain>
    </source>
</reference>
<gene>
    <name evidence="5" type="ORF">M0811_14280</name>
</gene>
<dbReference type="GO" id="GO:0004672">
    <property type="term" value="F:protein kinase activity"/>
    <property type="evidence" value="ECO:0007669"/>
    <property type="project" value="InterPro"/>
</dbReference>
<dbReference type="PROSITE" id="PS50089">
    <property type="entry name" value="ZF_RING_2"/>
    <property type="match status" value="1"/>
</dbReference>
<evidence type="ECO:0000259" key="4">
    <source>
        <dbReference type="PROSITE" id="PS50089"/>
    </source>
</evidence>
<dbReference type="PROSITE" id="PS50011">
    <property type="entry name" value="PROTEIN_KINASE_DOM"/>
    <property type="match status" value="1"/>
</dbReference>
<sequence length="450" mass="52562">MESKPFSCQICFEEYSKERKPMIVCKEGHSVCEHCLKKIDSCPFCRSSFENFESILNRDLLQSVEEMKEKKKLSNVPIIPLSELKVAKESFALGGSADIYKAKWGNNLVALKKMRIQTNQKLRNQFENELQLAVKLNHPNIIKIYGMVEYKKSFGILMEFGEQGNLEQKIPKLSLSKKIDYSLKIIDGIKYLHLNSIIHRDLKPQNILISNDQPKICDFGLSKIHEHTMKNTTAFVSFGYSAPELFQQGSIYDSSCDIFSLSMILFQMFSKKKPFQDENAFDIPQKIKQGERPEFPNHFPKELIEVIKKGWNQNPKERCSLNEFIQCLDQLKRKRRRVNGITKKEEIEKTEEIQIKEEIEKTEEIQIIPQFQIFVKDLHGKSFSFFVDYEETVEDFMNEVYQNLGIPKEQQRLILKGKQMRIGKKFKDYPIEHGNTIYLVLRTPGGLFKN</sequence>
<dbReference type="OrthoDB" id="10261027at2759"/>
<evidence type="ECO:0000259" key="3">
    <source>
        <dbReference type="PROSITE" id="PS50053"/>
    </source>
</evidence>
<dbReference type="InterPro" id="IPR011009">
    <property type="entry name" value="Kinase-like_dom_sf"/>
</dbReference>
<dbReference type="EMBL" id="JAPDFW010000018">
    <property type="protein sequence ID" value="KAJ5080001.1"/>
    <property type="molecule type" value="Genomic_DNA"/>
</dbReference>
<keyword evidence="1" id="KW-0863">Zinc-finger</keyword>
<dbReference type="InterPro" id="IPR000626">
    <property type="entry name" value="Ubiquitin-like_dom"/>
</dbReference>